<gene>
    <name evidence="1" type="ORF">LRU_01905</name>
</gene>
<name>F7R2H8_9LACO</name>
<dbReference type="EMBL" id="AFOJ01000007">
    <property type="protein sequence ID" value="EGM50223.1"/>
    <property type="molecule type" value="Genomic_DNA"/>
</dbReference>
<evidence type="ECO:0000313" key="1">
    <source>
        <dbReference type="EMBL" id="EGM50223.1"/>
    </source>
</evidence>
<evidence type="ECO:0000313" key="2">
    <source>
        <dbReference type="Proteomes" id="UP000002971"/>
    </source>
</evidence>
<dbReference type="AlphaFoldDB" id="F7R2H8"/>
<sequence length="35" mass="4044">MTGFYGQISKIDVLPVTGDWILRADFKNRRFARNG</sequence>
<reference evidence="1 2" key="1">
    <citation type="journal article" date="2011" name="J. Bacteriol.">
        <title>Genome Sequence of Lactobacillus ruminis SPM0211, Isolated from a Fecal Sample from a Healthy Korean.</title>
        <authorList>
            <person name="Lee S."/>
            <person name="Cho Y.J."/>
            <person name="Lee A.H."/>
            <person name="Chun J."/>
            <person name="Ha N.J."/>
            <person name="Ko G."/>
        </authorList>
    </citation>
    <scope>NUCLEOTIDE SEQUENCE [LARGE SCALE GENOMIC DNA]</scope>
    <source>
        <strain evidence="1 2">SPM0211</strain>
    </source>
</reference>
<dbReference type="Proteomes" id="UP000002971">
    <property type="component" value="Unassembled WGS sequence"/>
</dbReference>
<comment type="caution">
    <text evidence="1">The sequence shown here is derived from an EMBL/GenBank/DDBJ whole genome shotgun (WGS) entry which is preliminary data.</text>
</comment>
<proteinExistence type="predicted"/>
<organism evidence="1 2">
    <name type="scientific">Ligilactobacillus ruminis SPM0211</name>
    <dbReference type="NCBI Taxonomy" id="1040964"/>
    <lineage>
        <taxon>Bacteria</taxon>
        <taxon>Bacillati</taxon>
        <taxon>Bacillota</taxon>
        <taxon>Bacilli</taxon>
        <taxon>Lactobacillales</taxon>
        <taxon>Lactobacillaceae</taxon>
        <taxon>Ligilactobacillus</taxon>
    </lineage>
</organism>
<accession>F7R2H8</accession>
<protein>
    <submittedName>
        <fullName evidence="1">Uncharacterized protein</fullName>
    </submittedName>
</protein>